<keyword evidence="2" id="KW-0547">Nucleotide-binding</keyword>
<dbReference type="EMBL" id="QWDN01001276">
    <property type="protein sequence ID" value="TEB40463.1"/>
    <property type="molecule type" value="Genomic_DNA"/>
</dbReference>
<evidence type="ECO:0000259" key="1">
    <source>
        <dbReference type="Pfam" id="PF00005"/>
    </source>
</evidence>
<name>A0A4Y7U209_9FLAO</name>
<evidence type="ECO:0000313" key="2">
    <source>
        <dbReference type="EMBL" id="TEB40463.1"/>
    </source>
</evidence>
<protein>
    <submittedName>
        <fullName evidence="2">ATP-binding cassette domain-containing protein</fullName>
    </submittedName>
</protein>
<comment type="caution">
    <text evidence="2">The sequence shown here is derived from an EMBL/GenBank/DDBJ whole genome shotgun (WGS) entry which is preliminary data.</text>
</comment>
<dbReference type="RefSeq" id="WP_134092618.1">
    <property type="nucleotide sequence ID" value="NZ_QWDN01001276.1"/>
</dbReference>
<proteinExistence type="predicted"/>
<dbReference type="Pfam" id="PF00005">
    <property type="entry name" value="ABC_tran"/>
    <property type="match status" value="1"/>
</dbReference>
<feature type="domain" description="ABC transporter" evidence="1">
    <location>
        <begin position="8"/>
        <end position="83"/>
    </location>
</feature>
<keyword evidence="2" id="KW-0067">ATP-binding</keyword>
<reference evidence="2 3" key="1">
    <citation type="journal article" date="2018" name="Syst. Appl. Microbiol.">
        <title>Flavobacterium circumlabens sp. nov. and Flavobacterium cupreum sp. nov., two psychrotrophic species isolated from Antarctic environmental samples.</title>
        <authorList>
            <person name="Kralova S."/>
            <person name="Busse H.J."/>
            <person name="Svec P."/>
            <person name="Maslanova I."/>
            <person name="Stankova E."/>
            <person name="Bartak M."/>
            <person name="Sedlacek I."/>
        </authorList>
    </citation>
    <scope>NUCLEOTIDE SEQUENCE [LARGE SCALE GENOMIC DNA]</scope>
    <source>
        <strain evidence="2 3">CCM 8828</strain>
    </source>
</reference>
<organism evidence="2 3">
    <name type="scientific">Flavobacterium circumlabens</name>
    <dbReference type="NCBI Taxonomy" id="2133765"/>
    <lineage>
        <taxon>Bacteria</taxon>
        <taxon>Pseudomonadati</taxon>
        <taxon>Bacteroidota</taxon>
        <taxon>Flavobacteriia</taxon>
        <taxon>Flavobacteriales</taxon>
        <taxon>Flavobacteriaceae</taxon>
        <taxon>Flavobacterium</taxon>
    </lineage>
</organism>
<dbReference type="AlphaFoldDB" id="A0A4Y7U209"/>
<dbReference type="InterPro" id="IPR003439">
    <property type="entry name" value="ABC_transporter-like_ATP-bd"/>
</dbReference>
<dbReference type="Proteomes" id="UP000298340">
    <property type="component" value="Unassembled WGS sequence"/>
</dbReference>
<gene>
    <name evidence="2" type="ORF">D0809_30480</name>
</gene>
<dbReference type="SUPFAM" id="SSF52540">
    <property type="entry name" value="P-loop containing nucleoside triphosphate hydrolases"/>
    <property type="match status" value="1"/>
</dbReference>
<evidence type="ECO:0000313" key="3">
    <source>
        <dbReference type="Proteomes" id="UP000298340"/>
    </source>
</evidence>
<feature type="non-terminal residue" evidence="2">
    <location>
        <position position="1"/>
    </location>
</feature>
<accession>A0A4Y7U209</accession>
<dbReference type="Gene3D" id="3.40.50.300">
    <property type="entry name" value="P-loop containing nucleotide triphosphate hydrolases"/>
    <property type="match status" value="1"/>
</dbReference>
<feature type="non-terminal residue" evidence="2">
    <location>
        <position position="98"/>
    </location>
</feature>
<dbReference type="GO" id="GO:0016887">
    <property type="term" value="F:ATP hydrolysis activity"/>
    <property type="evidence" value="ECO:0007669"/>
    <property type="project" value="InterPro"/>
</dbReference>
<sequence length="98" mass="11770">SKELSECFSVIYSDFYLFKKLYDIQEHRLDQVYEWLEVLQLSDKVKIEDGVFSTIDLSKGQCKRLAILKSYLEDRPVYFFDEVAADLDPEFRNFFYND</sequence>
<dbReference type="GO" id="GO:0005524">
    <property type="term" value="F:ATP binding"/>
    <property type="evidence" value="ECO:0007669"/>
    <property type="project" value="UniProtKB-KW"/>
</dbReference>
<dbReference type="InterPro" id="IPR027417">
    <property type="entry name" value="P-loop_NTPase"/>
</dbReference>